<evidence type="ECO:0000313" key="2">
    <source>
        <dbReference type="Proteomes" id="UP000253742"/>
    </source>
</evidence>
<organism evidence="1 2">
    <name type="scientific">Streptomyces parvulus</name>
    <dbReference type="NCBI Taxonomy" id="146923"/>
    <lineage>
        <taxon>Bacteria</taxon>
        <taxon>Bacillati</taxon>
        <taxon>Actinomycetota</taxon>
        <taxon>Actinomycetes</taxon>
        <taxon>Kitasatosporales</taxon>
        <taxon>Streptomycetaceae</taxon>
        <taxon>Streptomyces</taxon>
    </lineage>
</organism>
<dbReference type="AlphaFoldDB" id="A0A369V9Q2"/>
<protein>
    <submittedName>
        <fullName evidence="1">Uncharacterized protein</fullName>
    </submittedName>
</protein>
<dbReference type="EMBL" id="QQBH01000005">
    <property type="protein sequence ID" value="RDD89213.1"/>
    <property type="molecule type" value="Genomic_DNA"/>
</dbReference>
<comment type="caution">
    <text evidence="1">The sequence shown here is derived from an EMBL/GenBank/DDBJ whole genome shotgun (WGS) entry which is preliminary data.</text>
</comment>
<dbReference type="OrthoDB" id="4299770at2"/>
<dbReference type="Proteomes" id="UP000253742">
    <property type="component" value="Unassembled WGS sequence"/>
</dbReference>
<evidence type="ECO:0000313" key="1">
    <source>
        <dbReference type="EMBL" id="RDD89213.1"/>
    </source>
</evidence>
<reference evidence="1 2" key="1">
    <citation type="submission" date="2018-07" db="EMBL/GenBank/DDBJ databases">
        <title>Genome guided investigation of antibiotics producing actinomycetales strain isolated from a Macau mangrove ecosystem.</title>
        <authorList>
            <person name="Hu D."/>
        </authorList>
    </citation>
    <scope>NUCLEOTIDE SEQUENCE [LARGE SCALE GENOMIC DNA]</scope>
    <source>
        <strain evidence="1 2">2297</strain>
    </source>
</reference>
<proteinExistence type="predicted"/>
<sequence>MFDYLRGYGRPPQIGPLFSVHTMGTEKLSRSCPQARVLRDHQGRSAPCGFVDEGSPQAVDDETLHRLCTRLSTGNPQAGAGCPQRSRPSPHVCPLFGNMTRPVTASSERRHIRLPGWAVGNVGKAGDGVGEKSPFPVHGVCRTFCSPQIRPVVHGLRPQDQWTKFLL</sequence>
<name>A0A369V9Q2_9ACTN</name>
<gene>
    <name evidence="1" type="ORF">DVZ84_09430</name>
</gene>
<accession>A0A369V9Q2</accession>